<dbReference type="PANTHER" id="PTHR37841">
    <property type="entry name" value="GLR2918 PROTEIN"/>
    <property type="match status" value="1"/>
</dbReference>
<protein>
    <submittedName>
        <fullName evidence="2">WG containing repeat-containing protein</fullName>
    </submittedName>
</protein>
<dbReference type="PANTHER" id="PTHR37841:SF1">
    <property type="entry name" value="DUF3298 DOMAIN-CONTAINING PROTEIN"/>
    <property type="match status" value="1"/>
</dbReference>
<dbReference type="RefSeq" id="WP_091362637.1">
    <property type="nucleotide sequence ID" value="NZ_FMXA01000003.1"/>
</dbReference>
<dbReference type="Pfam" id="PF14903">
    <property type="entry name" value="WG_beta_rep"/>
    <property type="match status" value="6"/>
</dbReference>
<proteinExistence type="predicted"/>
<organism evidence="2 3">
    <name type="scientific">Allisonella histaminiformans</name>
    <dbReference type="NCBI Taxonomy" id="209880"/>
    <lineage>
        <taxon>Bacteria</taxon>
        <taxon>Bacillati</taxon>
        <taxon>Bacillota</taxon>
        <taxon>Negativicutes</taxon>
        <taxon>Veillonellales</taxon>
        <taxon>Veillonellaceae</taxon>
        <taxon>Allisonella</taxon>
    </lineage>
</organism>
<dbReference type="PROSITE" id="PS51257">
    <property type="entry name" value="PROKAR_LIPOPROTEIN"/>
    <property type="match status" value="1"/>
</dbReference>
<keyword evidence="3" id="KW-1185">Reference proteome</keyword>
<feature type="signal peptide" evidence="1">
    <location>
        <begin position="1"/>
        <end position="23"/>
    </location>
</feature>
<dbReference type="Proteomes" id="UP000199689">
    <property type="component" value="Unassembled WGS sequence"/>
</dbReference>
<keyword evidence="1" id="KW-0732">Signal</keyword>
<evidence type="ECO:0000313" key="2">
    <source>
        <dbReference type="EMBL" id="SDA37224.1"/>
    </source>
</evidence>
<accession>A0A1G5UUA7</accession>
<dbReference type="OrthoDB" id="210273at2"/>
<dbReference type="EMBL" id="FMXA01000003">
    <property type="protein sequence ID" value="SDA37224.1"/>
    <property type="molecule type" value="Genomic_DNA"/>
</dbReference>
<reference evidence="2 3" key="1">
    <citation type="submission" date="2016-10" db="EMBL/GenBank/DDBJ databases">
        <authorList>
            <person name="de Groot N.N."/>
        </authorList>
    </citation>
    <scope>NUCLEOTIDE SEQUENCE [LARGE SCALE GENOMIC DNA]</scope>
    <source>
        <strain evidence="2 3">DSM 15230</strain>
    </source>
</reference>
<dbReference type="SUPFAM" id="SSF69360">
    <property type="entry name" value="Cell wall binding repeat"/>
    <property type="match status" value="2"/>
</dbReference>
<name>A0A1G5UUA7_9FIRM</name>
<sequence length="604" mass="66442">MQSLWKKAVFCALILTSCLPVSAMNTTGKQPQEDPQNPVPFAAAVKKDGKWGVINDQAEVVIPMQYDKAAITLAPNNLQTRELSAASPSRWNLIEVQQGKKRGFYSREGQVIVPVSYTSRSAWMEDTVVVQTASNRNALYDINGTELAPAEYSYISPASDGMAAMKKDGKYGFLSISGNTILPQYEEVQSFADGLAPVKKHGKWGVIDKAGRTVVPSIYQETGPAYAEGLLAVKKDNRWGFIDKSGKEIIAPSYKKVQLAFQNGMAAVQDNQNLWGFVNSKGVQVIAPQYKAVYTPFSEGLAGVSTVDGKGYIHPDGRLAFMADYAQLFPFHDGIAEYRTGKITPSGYYASPSVSIGIGIGIGHGHHRHHPYDPFDWWPGIGIGWPYYPWGIYEPQLSVEMHRGYIDNTGRVIVSAANDHVFPMTETGSLVLNDNRFGYVNRKGEIIAHLVYRELIPDQTAGLLLAKNEDKKWGALSLTDGTEIIPFQYSELSATHSPSIVYKQNGRYGLMTNKGLHLTAAVYDSIADSDSGLFPAEKDGQWLYLSTSGKEVIHLPDSITDARPFVQNAAAVKENGKWGLINHSGQWIASPEFDDIQILPSHRE</sequence>
<evidence type="ECO:0000256" key="1">
    <source>
        <dbReference type="SAM" id="SignalP"/>
    </source>
</evidence>
<feature type="chain" id="PRO_5011557036" evidence="1">
    <location>
        <begin position="24"/>
        <end position="604"/>
    </location>
</feature>
<evidence type="ECO:0000313" key="3">
    <source>
        <dbReference type="Proteomes" id="UP000199689"/>
    </source>
</evidence>
<dbReference type="GeneID" id="87755123"/>
<dbReference type="InterPro" id="IPR032774">
    <property type="entry name" value="WG_beta_rep"/>
</dbReference>
<dbReference type="STRING" id="209880.SAMN02910343_00067"/>
<dbReference type="AlphaFoldDB" id="A0A1G5UUA7"/>
<gene>
    <name evidence="2" type="ORF">SAMN02910343_00067</name>
</gene>